<dbReference type="Proteomes" id="UP000290189">
    <property type="component" value="Unassembled WGS sequence"/>
</dbReference>
<dbReference type="Pfam" id="PF17867">
    <property type="entry name" value="AAA_lid_7"/>
    <property type="match status" value="2"/>
</dbReference>
<dbReference type="FunFam" id="3.40.50.300:FF:001368">
    <property type="entry name" value="Midasin"/>
    <property type="match status" value="1"/>
</dbReference>
<evidence type="ECO:0000256" key="9">
    <source>
        <dbReference type="PIRNR" id="PIRNR010340"/>
    </source>
</evidence>
<dbReference type="Pfam" id="PF07728">
    <property type="entry name" value="AAA_5"/>
    <property type="match status" value="7"/>
</dbReference>
<keyword evidence="5 9" id="KW-0547">Nucleotide-binding</keyword>
<feature type="compositionally biased region" description="Polar residues" evidence="10">
    <location>
        <begin position="28"/>
        <end position="42"/>
    </location>
</feature>
<gene>
    <name evidence="12" type="ORF">PLBR_LOCUS7588</name>
</gene>
<dbReference type="GO" id="GO:0005654">
    <property type="term" value="C:nucleoplasm"/>
    <property type="evidence" value="ECO:0007669"/>
    <property type="project" value="UniProtKB-SubCell"/>
</dbReference>
<feature type="region of interest" description="Disordered" evidence="10">
    <location>
        <begin position="3839"/>
        <end position="4379"/>
    </location>
</feature>
<dbReference type="GO" id="GO:0000055">
    <property type="term" value="P:ribosomal large subunit export from nucleus"/>
    <property type="evidence" value="ECO:0007669"/>
    <property type="project" value="TreeGrafter"/>
</dbReference>
<feature type="compositionally biased region" description="Acidic residues" evidence="10">
    <location>
        <begin position="4137"/>
        <end position="4148"/>
    </location>
</feature>
<feature type="domain" description="AAA+ ATPase" evidence="11">
    <location>
        <begin position="1572"/>
        <end position="1815"/>
    </location>
</feature>
<evidence type="ECO:0000256" key="4">
    <source>
        <dbReference type="ARBA" id="ARBA00017143"/>
    </source>
</evidence>
<keyword evidence="7 9" id="KW-0143">Chaperone</keyword>
<sequence length="4705" mass="516091">MQALKCTCGLYCHNVLRRDVGRPPVTADSATESVRSPPQSATPLLTRSPVMWLDRCHDDKDVLDYLASHDADESLNALSTCYRDNQCQLLRVAVRLLRIAPHMKEAVLGILPTSPPRAASVEYVDAVEKLLETGLVSHSRATQLVSRTSLLALGAHRALLLSLGQLPPATAAIACPADAWSRSASVCSSRQMIGRIPIRLQVPGSAPGDGTFVALPHFASAMESLAMALATGRPVLLQGPPSSGKSTLLRAFSRRVGRPVDPIRLVLDDDTDVKSLLGTYVCTETPGEFRYVPGVLTRAVVDGQWIVIDGIDRCPPDIISIIRELLERGRIGDQVAHDEFRLFATRSVPLTAPYDALFSHIVIPALTPGDVLSIISDRFPSLVPHRDTLLRTLTLTNSAPIRAFVRLCQRLHHLSLPSAPSSAIREKVLEHVHVCLVAWMPAGPARDQLSNDIAALWRIDAARNAHVVRERDPHPLASATRLAPTRAASVLMSRIHDAVDANEPVLLVGETGNGKTAMLDECARQRGRVLVVCNMSQQSDTSELLGGYRPVDLRTASIPILNAFGSLFPLTFSRASNATFLASIRQAFDNGHWANLAKLLSRSTSMALDKPVSPERRRQWQAFARDLDVFRRQVQNDERGAFAFWFVEGALVRALRQGDWILLDEINLAASSTLFALQSLLDPSSSSAFHFEGRQVERHPSFRLFAAMNPNTDAGKRPLPHPVRSRFTEIFVDDVDDAADLRVLVQHVLPAPVANHVDVVDAYRTLRRLSGERALTSSGMDVPVYSLRTLCRALRYARDACNSMGVARALHEGMTMAFLTPCDAPSRSLCAPHLSAFARSSGGGPSFRRPPPDDCIEIAGFRLRRGPLPPVAGGDDDEFILTATVEERLTDVCRALGSGVPLPVLLQGPTSAGKTSLVDYLARRTGHRLVRINNHEHTDIDEYLGSYGTDPATGRLTFIEGALVKAVRHGHWIVLDELNLAPSDVLEALNRLLDDNRELVVPETHERIRAHPRFALFATQNPAGGSYGGRKVLSRAFRNRFVEVHVDDMPVDELVVLLVRRGRLAPSHCRRMVNVMVDLQRQRQRSRVFAGKSGAITSRDLFRWAGRRPATTGEIAAHGFMLLGERLRNDDDREAVRACLQRHLNVDDAALQMDAWYDRVVGDLVRRGGSVPALALTQQMTRMMALCASALDASEPVLLVGDTGLGKTTVCQALAALRRQTLHVVNLHEHSDAADLIGALRPVRDRAARWQRARTALAAVGIDLDACGLTGARERLAGSTGDEAAALLLSAAADAIRDASAMFEWVDGPLVVAMRRGDMILIDEISLAEDAVVERLNSVLERGRSILLAEKSGDEERVVAHPAFRVVATMNPGGDFGKKELSPALRNRFTEVWIPNRLSDQDLLAIVSSGVRRDDLRAYAAPLVAFVNGFDVHARERASLRDLRAFVHFMESVADRVPLPLAFVNAALLTVIDGIGIASGDAPDRARQRRQHALRVALDVLPDDERRLVERDVDFHDCSVHSHAPLVSDGARFGLSPFFVDVGPDPAAPTRYDFEATSARRNVTRVLRALQLRKAVLLEGSPGVGKTSLVVALGQRSGHRVTRLNLSEQTDMMDLLGSDLPMADAPAGTFTWVNGPFLDALVHGHWVLLDELNLASQSVLEGLNSVLDHRAEIFIPELDRTFTCHPSFRVFACQNPVQEGGGRKALPASFLNRFTKVYLEEMSQGDYTRILNGCDPRLIEFNERAHVAICLERRFATSGAPWEFNLRDLLRSVSLSPTCPSQVVDLVYLQRLRNARDRSALRRIFDDVFADGPVAVVHEHVNALAITKGSDVLDVPHAYRAPLLHMLRCVRERLPVIVVGPGGSGKTSIVRLASRIASRPLVEIAVSAALDATELLGAFEQVDAARHRQNLIVTLRQAMIHASASGSVTSDLLDLWNVVERLPIAQGWNKGQADVVRSLAGRLGVDVSRIGQCEEGGAQGRFEWVDGPLTVAVENGAWVLLDNANLCAPSVLDRLNALLEPGGTLLINESGRARTILPHPDFRMFFTVDEQHGSLSRAVRNRCVEIALCSPDVDVRPERAWRHRFTDDDLLHMIYDAGVTHDHVAVLVLGTHQTLADRNPAVTIRHLLHWCELAVQQVVRGVSSSIALALALEQTYGHLVDLTTLDIPERVRSALHRQGPAWPGLHLRHHRQRLTALHTFLTSCREPNAAAVWTPRSPTAPSDDVPVALQVALEFATRDEVQPLCESCPSLANLVAVVSRTPLWAAIWNEWATLDVFTPLRPEHDVTQLVPASFVTLGERLACLVGHLRRIGAKVEISALSPLQQRSSSSSRHAALPILQPVLHAIDEVVMKSLTSSDSANWRAMSSISARAFDLRLRLASGRVDDELVWACAHVRVKDFQRDLPASFDEVHRLIDRFLYAVSPTKPASMALWKRSPHPMLPSSARTAAVRAAAHALDRRSGPLMDVSSRRALVEAMATIVSFGNDADVVERVEAAVAHLSTLDWAPPAPVRESFTIRISGADHDDGEFVDEVIETSFALPESAMVAACGPLGAACFKRCMVALLSSAESGALADAAIAERALRVGLQYGSITSCASMEPLQSLVWSNAITPALAHRLTRTGLAAIVSCGPAPTAAIFDLVKAASQAPLHHRQAQIALMERVIQAQWQCGSRRVADARSTPATQRLLTSTLRAFGIKSVADVQNAVDERVLSVMQALLPPLLSAIDSAAGLFLVGAIRLHLMAPSRTVDPMLKHSVRASDAERQLVDLRHEIDVRRAQTRLLIGSELDDPIVQRLVLTERALLDTLERESGQVACRPADASFRLLYDAVQAFIDSHASFRRILSLIQDDDRDAMQLWIENARAFVQSLDASFMLAFEDIASPVVVEVLRMMSALHDHIRASPVADPCQVALRASLALTCVDDDVRHLSQPSLLEHLARCHVAIPAMKLALCRLSRRALLSPVTLALVRLWSAHERAERVRAERQADLYRHRPETGGLAANGDDDDERRLRAMFPTFDSDFADLVDRPVDVDADDDDRVGEASLARDGAFADADLLELYQLYTKALGAPALPAAPLDDNDVARIAHHNALQVYSAVATFTDDTDAGGACVGTNAVLRYCLDELRGRDQSKKVDLFRYAVSSQLPELEVALRALLYRVRDVLALDECRGHPSLLHIARVCARVASLPVSAPLMRLVAGVEQVLAAVEKWEAYAAKYVSLQAQVAALQSLVARWRQMELEAWPFALDGRERAAYGRALRLWPHLLQLVVHASSTGDDLYDALDEFIQTSTLGEFTLRLHMLRTLAVSPGTRCGVLLANLAGYYDPLHDAVRELVQRERKRVETTLKDLTRLARWDVSNWHALKASSERSHRKLMQSVHAWDQVLDRPVRDLIVTLRTRRARPDTPIVVVADPPAASVPVIEVDAGADAVAERIALLVAPVMEALSSDIVDDVRETGSDIIERAESLRAGGAPVPMKKKALSDTIHLLRSRGVRHHASAARAASPLIDTMALARVLESCQRERERDFFKFVAAVWDLRGRVQTHSPELTPSEAKRTMAMQEHVFAMVVAQRAALARMDDQLRTMTAWLESLVTMSDARFDDQSPCTLLENVDALLEALSAAAPCFESRSSLKDADDVQFAAEGHAACLSMIATLTSVREELAPVAARYQIAPIATMPGLQVAASARAAVEGALKLLPALPFPDAFAGVMGRVAASFATNTIDTTATDVDLSVTDQIKLVVQRVVKLCHKGDHDAAFFNWSQHHHHLLALSSALDVTDLVRSLGSHGQRLYAQADVIASQVQAVLRILAGVRDHLHQYNLACTSLGRSCGAILISLVTNGFCKPPPSETDGEEQDQQTKEEAADGTGMGEGRGDRDVSDQIEDEEQLLGLKQDKFDDDDDQEGDQNHRDPVDRDEAGMEMENEFDGDLHDVNPDERDDDRRESDDDDDGEDDEELDKEMGEPDPKDNVVDERLWDDNVDKEDEGTDRREEKLEDDSKVEGQRPDQVDIGAGRDDQDGGKEQEKSDPAANKQDRPDAADPVVEEEGEFPEHDDDGEDEEDVGNGADNMVEDNHDIDMTIPEDLNLDNVDPDDRNDDDAGSQEHEVDDLSDCESVDAEHVEGDHDADGDVDDDGDAGAGAPDVEQVEDMQYEDQQPDAQGADAEQASSNPDAIAVDLPEREHNANACDQGRPDNGADNEDAAGQADPQANAVGMDGDGRVCPLESSPESHDDSAARRERQRPATENPLRSASAACDHWDKRMRQVLEQEAQHEAWDDNTNRSPRELADNGPVEHVGADQQADGDAMAPASGHDEASAPVDVSEEVANEPKDEDAMDLDDDANPKRDGADDKTESLKTSIAGTRRRRTEKHEQVAQDDDGKRPDDDLDMDDVFATSSSAVSSFVTGLERSPDKSDDCDTAVMEVEVGNGAADVVDDALWQSLQVATNEVSSSLTEQLRLILTPQIAAKLGGAFRTGKRLNMRRVIAYIASSFRKDRIWMRRSRLSRRRYDIAVAIDNSLSMKEHNANRVALEALTVLCTSLSRLECGGDLTVFKFGDDVTLVADRFGAGSGPEIVRQFAFSDRQTRFGALLEGALDRLDAHREDQFGTNQLLFIISDALIQQDREHLRRQLRRASQNGQLVVLIVIDACEDDESKSILRLKSVSYPNGRLQVDDYLDGFPFPFYIILKRTADLPLVVADALRQWFELTAARSR</sequence>
<dbReference type="InterPro" id="IPR041190">
    <property type="entry name" value="Midasin_AAA_lid_5"/>
</dbReference>
<dbReference type="GO" id="GO:0030687">
    <property type="term" value="C:preribosome, large subunit precursor"/>
    <property type="evidence" value="ECO:0007669"/>
    <property type="project" value="TreeGrafter"/>
</dbReference>
<protein>
    <recommendedName>
        <fullName evidence="4 9">Midasin</fullName>
    </recommendedName>
</protein>
<evidence type="ECO:0000256" key="1">
    <source>
        <dbReference type="ARBA" id="ARBA00004604"/>
    </source>
</evidence>
<feature type="compositionally biased region" description="Basic and acidic residues" evidence="10">
    <location>
        <begin position="3899"/>
        <end position="3911"/>
    </location>
</feature>
<dbReference type="GO" id="GO:0005524">
    <property type="term" value="F:ATP binding"/>
    <property type="evidence" value="ECO:0007669"/>
    <property type="project" value="UniProtKB-KW"/>
</dbReference>
<dbReference type="Pfam" id="PF17865">
    <property type="entry name" value="AAA_lid_5"/>
    <property type="match status" value="1"/>
</dbReference>
<accession>A0A3P3YJJ6</accession>
<dbReference type="EMBL" id="OVEO01000014">
    <property type="protein sequence ID" value="SPR00373.1"/>
    <property type="molecule type" value="Genomic_DNA"/>
</dbReference>
<feature type="domain" description="AAA+ ATPase" evidence="11">
    <location>
        <begin position="231"/>
        <end position="417"/>
    </location>
</feature>
<feature type="compositionally biased region" description="Basic and acidic residues" evidence="10">
    <location>
        <begin position="4334"/>
        <end position="4347"/>
    </location>
</feature>
<dbReference type="FunFam" id="3.40.50.300:FF:001384">
    <property type="entry name" value="Midasin"/>
    <property type="match status" value="1"/>
</dbReference>
<dbReference type="SUPFAM" id="SSF53300">
    <property type="entry name" value="vWA-like"/>
    <property type="match status" value="1"/>
</dbReference>
<feature type="compositionally biased region" description="Basic and acidic residues" evidence="10">
    <location>
        <begin position="3921"/>
        <end position="3938"/>
    </location>
</feature>
<feature type="compositionally biased region" description="Basic and acidic residues" evidence="10">
    <location>
        <begin position="4109"/>
        <end position="4120"/>
    </location>
</feature>
<dbReference type="Gene3D" id="3.40.50.300">
    <property type="entry name" value="P-loop containing nucleotide triphosphate hydrolases"/>
    <property type="match status" value="6"/>
</dbReference>
<evidence type="ECO:0000313" key="13">
    <source>
        <dbReference type="Proteomes" id="UP000290189"/>
    </source>
</evidence>
<dbReference type="SMART" id="SM00382">
    <property type="entry name" value="AAA"/>
    <property type="match status" value="6"/>
</dbReference>
<evidence type="ECO:0000256" key="5">
    <source>
        <dbReference type="ARBA" id="ARBA00022741"/>
    </source>
</evidence>
<comment type="similarity">
    <text evidence="3 9">Belongs to the midasin family.</text>
</comment>
<dbReference type="PANTHER" id="PTHR48103:SF2">
    <property type="entry name" value="MIDASIN"/>
    <property type="match status" value="1"/>
</dbReference>
<dbReference type="PANTHER" id="PTHR48103">
    <property type="entry name" value="MIDASIN-RELATED"/>
    <property type="match status" value="1"/>
</dbReference>
<dbReference type="InterPro" id="IPR040848">
    <property type="entry name" value="AAA_lid_7"/>
</dbReference>
<feature type="compositionally biased region" description="Acidic residues" evidence="10">
    <location>
        <begin position="4035"/>
        <end position="4055"/>
    </location>
</feature>
<evidence type="ECO:0000256" key="10">
    <source>
        <dbReference type="SAM" id="MobiDB-lite"/>
    </source>
</evidence>
<evidence type="ECO:0000259" key="11">
    <source>
        <dbReference type="SMART" id="SM00382"/>
    </source>
</evidence>
<dbReference type="InterPro" id="IPR003593">
    <property type="entry name" value="AAA+_ATPase"/>
</dbReference>
<feature type="compositionally biased region" description="Basic and acidic residues" evidence="10">
    <location>
        <begin position="3952"/>
        <end position="3972"/>
    </location>
</feature>
<comment type="subcellular location">
    <subcellularLocation>
        <location evidence="1">Nucleus</location>
        <location evidence="1">Nucleolus</location>
    </subcellularLocation>
    <subcellularLocation>
        <location evidence="2">Nucleus</location>
        <location evidence="2">Nucleoplasm</location>
    </subcellularLocation>
</comment>
<feature type="compositionally biased region" description="Basic and acidic residues" evidence="10">
    <location>
        <begin position="4220"/>
        <end position="4235"/>
    </location>
</feature>
<feature type="region of interest" description="Disordered" evidence="10">
    <location>
        <begin position="23"/>
        <end position="42"/>
    </location>
</feature>
<feature type="compositionally biased region" description="Acidic residues" evidence="10">
    <location>
        <begin position="4314"/>
        <end position="4333"/>
    </location>
</feature>
<dbReference type="CDD" id="cd00009">
    <property type="entry name" value="AAA"/>
    <property type="match status" value="2"/>
</dbReference>
<feature type="compositionally biased region" description="Basic and acidic residues" evidence="10">
    <location>
        <begin position="4249"/>
        <end position="4280"/>
    </location>
</feature>
<dbReference type="InterPro" id="IPR011704">
    <property type="entry name" value="ATPase_dyneun-rel_AAA"/>
</dbReference>
<feature type="domain" description="AAA+ ATPase" evidence="11">
    <location>
        <begin position="501"/>
        <end position="737"/>
    </location>
</feature>
<dbReference type="InterPro" id="IPR012099">
    <property type="entry name" value="Midasin"/>
</dbReference>
<dbReference type="FunFam" id="3.40.50.300:FF:000142">
    <property type="entry name" value="Midasin"/>
    <property type="match status" value="1"/>
</dbReference>
<dbReference type="PIRSF" id="PIRSF010340">
    <property type="entry name" value="Midasin"/>
    <property type="match status" value="1"/>
</dbReference>
<dbReference type="InterPro" id="IPR036465">
    <property type="entry name" value="vWFA_dom_sf"/>
</dbReference>
<evidence type="ECO:0000256" key="6">
    <source>
        <dbReference type="ARBA" id="ARBA00022840"/>
    </source>
</evidence>
<feature type="compositionally biased region" description="Acidic residues" evidence="10">
    <location>
        <begin position="4082"/>
        <end position="4108"/>
    </location>
</feature>
<feature type="compositionally biased region" description="Basic and acidic residues" evidence="10">
    <location>
        <begin position="4361"/>
        <end position="4376"/>
    </location>
</feature>
<evidence type="ECO:0000256" key="2">
    <source>
        <dbReference type="ARBA" id="ARBA00004642"/>
    </source>
</evidence>
<evidence type="ECO:0000313" key="12">
    <source>
        <dbReference type="EMBL" id="SPR00373.1"/>
    </source>
</evidence>
<keyword evidence="12" id="KW-0496">Mitochondrion</keyword>
<dbReference type="SUPFAM" id="SSF52540">
    <property type="entry name" value="P-loop containing nucleoside triphosphate hydrolases"/>
    <property type="match status" value="6"/>
</dbReference>
<feature type="domain" description="AAA+ ATPase" evidence="11">
    <location>
        <begin position="900"/>
        <end position="1047"/>
    </location>
</feature>
<dbReference type="InterPro" id="IPR027417">
    <property type="entry name" value="P-loop_NTPase"/>
</dbReference>
<keyword evidence="6 9" id="KW-0067">ATP-binding</keyword>
<geneLocation type="mitochondrion" evidence="12"/>
<feature type="domain" description="AAA+ ATPase" evidence="11">
    <location>
        <begin position="1852"/>
        <end position="2050"/>
    </location>
</feature>
<feature type="domain" description="AAA+ ATPase" evidence="11">
    <location>
        <begin position="1193"/>
        <end position="1399"/>
    </location>
</feature>
<name>A0A3P3YJJ6_PLABS</name>
<dbReference type="GO" id="GO:0005730">
    <property type="term" value="C:nucleolus"/>
    <property type="evidence" value="ECO:0007669"/>
    <property type="project" value="UniProtKB-SubCell"/>
</dbReference>
<dbReference type="GO" id="GO:0000027">
    <property type="term" value="P:ribosomal large subunit assembly"/>
    <property type="evidence" value="ECO:0007669"/>
    <property type="project" value="InterPro"/>
</dbReference>
<reference evidence="12 13" key="1">
    <citation type="submission" date="2018-03" db="EMBL/GenBank/DDBJ databases">
        <authorList>
            <person name="Fogelqvist J."/>
        </authorList>
    </citation>
    <scope>NUCLEOTIDE SEQUENCE [LARGE SCALE GENOMIC DNA]</scope>
</reference>
<organism evidence="12 13">
    <name type="scientific">Plasmodiophora brassicae</name>
    <name type="common">Clubroot disease agent</name>
    <dbReference type="NCBI Taxonomy" id="37360"/>
    <lineage>
        <taxon>Eukaryota</taxon>
        <taxon>Sar</taxon>
        <taxon>Rhizaria</taxon>
        <taxon>Endomyxa</taxon>
        <taxon>Phytomyxea</taxon>
        <taxon>Plasmodiophorida</taxon>
        <taxon>Plasmodiophoridae</taxon>
        <taxon>Plasmodiophora</taxon>
    </lineage>
</organism>
<dbReference type="GO" id="GO:0016887">
    <property type="term" value="F:ATP hydrolysis activity"/>
    <property type="evidence" value="ECO:0007669"/>
    <property type="project" value="InterPro"/>
</dbReference>
<evidence type="ECO:0000256" key="7">
    <source>
        <dbReference type="ARBA" id="ARBA00023186"/>
    </source>
</evidence>
<evidence type="ECO:0000256" key="8">
    <source>
        <dbReference type="ARBA" id="ARBA00023242"/>
    </source>
</evidence>
<proteinExistence type="inferred from homology"/>
<feature type="compositionally biased region" description="Acidic residues" evidence="10">
    <location>
        <begin position="3939"/>
        <end position="3951"/>
    </location>
</feature>
<keyword evidence="8 9" id="KW-0539">Nucleus</keyword>
<feature type="compositionally biased region" description="Basic and acidic residues" evidence="10">
    <location>
        <begin position="3980"/>
        <end position="4031"/>
    </location>
</feature>
<dbReference type="Gene3D" id="3.40.50.410">
    <property type="entry name" value="von Willebrand factor, type A domain"/>
    <property type="match status" value="1"/>
</dbReference>
<comment type="function">
    <text evidence="9">Nuclear chaperone required for maturation and nuclear export of pre-60S ribosome subunits.</text>
</comment>
<evidence type="ECO:0000256" key="3">
    <source>
        <dbReference type="ARBA" id="ARBA00007188"/>
    </source>
</evidence>